<dbReference type="GO" id="GO:0006261">
    <property type="term" value="P:DNA-templated DNA replication"/>
    <property type="evidence" value="ECO:0007669"/>
    <property type="project" value="TreeGrafter"/>
</dbReference>
<dbReference type="PANTHER" id="PTHR11669">
    <property type="entry name" value="REPLICATION FACTOR C / DNA POLYMERASE III GAMMA-TAU SUBUNIT"/>
    <property type="match status" value="1"/>
</dbReference>
<dbReference type="AlphaFoldDB" id="A0AAQ3NJR1"/>
<dbReference type="SUPFAM" id="SSF52540">
    <property type="entry name" value="P-loop containing nucleoside triphosphate hydrolases"/>
    <property type="match status" value="1"/>
</dbReference>
<protein>
    <submittedName>
        <fullName evidence="1">Uncharacterized protein</fullName>
    </submittedName>
</protein>
<keyword evidence="2" id="KW-1185">Reference proteome</keyword>
<gene>
    <name evidence="1" type="ORF">V8G54_014755</name>
</gene>
<dbReference type="Gene3D" id="3.40.50.300">
    <property type="entry name" value="P-loop containing nucleotide triphosphate hydrolases"/>
    <property type="match status" value="1"/>
</dbReference>
<dbReference type="GO" id="GO:0005634">
    <property type="term" value="C:nucleus"/>
    <property type="evidence" value="ECO:0007669"/>
    <property type="project" value="TreeGrafter"/>
</dbReference>
<evidence type="ECO:0000313" key="2">
    <source>
        <dbReference type="Proteomes" id="UP001374535"/>
    </source>
</evidence>
<dbReference type="InterPro" id="IPR027417">
    <property type="entry name" value="P-loop_NTPase"/>
</dbReference>
<dbReference type="GO" id="GO:0005663">
    <property type="term" value="C:DNA replication factor C complex"/>
    <property type="evidence" value="ECO:0007669"/>
    <property type="project" value="TreeGrafter"/>
</dbReference>
<dbReference type="EMBL" id="CP144696">
    <property type="protein sequence ID" value="WVZ10225.1"/>
    <property type="molecule type" value="Genomic_DNA"/>
</dbReference>
<dbReference type="GO" id="GO:0006281">
    <property type="term" value="P:DNA repair"/>
    <property type="evidence" value="ECO:0007669"/>
    <property type="project" value="TreeGrafter"/>
</dbReference>
<dbReference type="Proteomes" id="UP001374535">
    <property type="component" value="Chromosome 5"/>
</dbReference>
<dbReference type="GO" id="GO:0003689">
    <property type="term" value="F:DNA clamp loader activity"/>
    <property type="evidence" value="ECO:0007669"/>
    <property type="project" value="TreeGrafter"/>
</dbReference>
<proteinExistence type="predicted"/>
<accession>A0AAQ3NJR1</accession>
<sequence>MDNHLHQPASLNGFICNRQEAQLLKELVSHGSCPHILLKGPSGSGKRELAMALLREIYGDACYNLSHDLRHFPIQVEISGFPTLAFDMTKGLRKSLYPSSPPHMELDVNSEPNAKYDGQLSILRRTTNFSCMGGDRNRSCYSPS</sequence>
<evidence type="ECO:0000313" key="1">
    <source>
        <dbReference type="EMBL" id="WVZ10225.1"/>
    </source>
</evidence>
<dbReference type="InterPro" id="IPR050238">
    <property type="entry name" value="DNA_Rep/Repair_Clamp_Loader"/>
</dbReference>
<dbReference type="PANTHER" id="PTHR11669:SF25">
    <property type="entry name" value="OS02G0704966 PROTEIN"/>
    <property type="match status" value="1"/>
</dbReference>
<organism evidence="1 2">
    <name type="scientific">Vigna mungo</name>
    <name type="common">Black gram</name>
    <name type="synonym">Phaseolus mungo</name>
    <dbReference type="NCBI Taxonomy" id="3915"/>
    <lineage>
        <taxon>Eukaryota</taxon>
        <taxon>Viridiplantae</taxon>
        <taxon>Streptophyta</taxon>
        <taxon>Embryophyta</taxon>
        <taxon>Tracheophyta</taxon>
        <taxon>Spermatophyta</taxon>
        <taxon>Magnoliopsida</taxon>
        <taxon>eudicotyledons</taxon>
        <taxon>Gunneridae</taxon>
        <taxon>Pentapetalae</taxon>
        <taxon>rosids</taxon>
        <taxon>fabids</taxon>
        <taxon>Fabales</taxon>
        <taxon>Fabaceae</taxon>
        <taxon>Papilionoideae</taxon>
        <taxon>50 kb inversion clade</taxon>
        <taxon>NPAAA clade</taxon>
        <taxon>indigoferoid/millettioid clade</taxon>
        <taxon>Phaseoleae</taxon>
        <taxon>Vigna</taxon>
    </lineage>
</organism>
<name>A0AAQ3NJR1_VIGMU</name>
<reference evidence="1 2" key="1">
    <citation type="journal article" date="2023" name="Life. Sci Alliance">
        <title>Evolutionary insights into 3D genome organization and epigenetic landscape of Vigna mungo.</title>
        <authorList>
            <person name="Junaid A."/>
            <person name="Singh B."/>
            <person name="Bhatia S."/>
        </authorList>
    </citation>
    <scope>NUCLEOTIDE SEQUENCE [LARGE SCALE GENOMIC DNA]</scope>
    <source>
        <strain evidence="1">Urdbean</strain>
    </source>
</reference>